<comment type="function">
    <text evidence="1">Hydrolyzes diadenosine 5',5'''-P1,P4-tetraphosphate to yield ADP.</text>
</comment>
<evidence type="ECO:0000256" key="3">
    <source>
        <dbReference type="ARBA" id="ARBA00012506"/>
    </source>
</evidence>
<proteinExistence type="inferred from homology"/>
<sequence length="268" mass="31453">MAHYVIGDVQGCYDELKLLCKKINFNPNKDLLIFAGDLVNRGPKSLEVLNFCLKNKKSVRAVLGNHDFYLLYLFEHKKKNESLKNILNSKNSNKIYSWLKKLPLLLTIKIKSSKESFWISHAGIPFIWDLKKAKNLSDEMKVVMKNDSFNILENMWGDRPALWKDDLEGYERYRTIINYFTRMRYLDKQGGLKLKKKDLKSEHNHIPWFVQTHNNLKEKENIIFGHWAALEGKTKLDNIIGLDTGCVWGNKLTALRLEDKRLIQVKRK</sequence>
<accession>A0A520N4I0</accession>
<evidence type="ECO:0000256" key="4">
    <source>
        <dbReference type="ARBA" id="ARBA00022801"/>
    </source>
</evidence>
<dbReference type="PANTHER" id="PTHR42850:SF11">
    <property type="entry name" value="BIS(5'-NUCLEOSYL)-TETRAPHOSPHATASE [SYMMETRICAL]"/>
    <property type="match status" value="1"/>
</dbReference>
<comment type="caution">
    <text evidence="10">The sequence shown here is derived from an EMBL/GenBank/DDBJ whole genome shotgun (WGS) entry which is preliminary data.</text>
</comment>
<evidence type="ECO:0000256" key="7">
    <source>
        <dbReference type="ARBA" id="ARBA00033210"/>
    </source>
</evidence>
<dbReference type="AlphaFoldDB" id="A0A520N4I0"/>
<dbReference type="GO" id="GO:0005737">
    <property type="term" value="C:cytoplasm"/>
    <property type="evidence" value="ECO:0007669"/>
    <property type="project" value="TreeGrafter"/>
</dbReference>
<dbReference type="PIRSF" id="PIRSF000903">
    <property type="entry name" value="B5n-ttraPtase_sm"/>
    <property type="match status" value="1"/>
</dbReference>
<dbReference type="NCBIfam" id="NF001204">
    <property type="entry name" value="PRK00166.1"/>
    <property type="match status" value="1"/>
</dbReference>
<dbReference type="InterPro" id="IPR004617">
    <property type="entry name" value="ApaH"/>
</dbReference>
<name>A0A520N4I0_9GAMM</name>
<evidence type="ECO:0000256" key="6">
    <source>
        <dbReference type="ARBA" id="ARBA00032248"/>
    </source>
</evidence>
<protein>
    <recommendedName>
        <fullName evidence="3">bis(5'-nucleosyl)-tetraphosphatase (symmetrical)</fullName>
        <ecNumber evidence="3">3.6.1.41</ecNumber>
    </recommendedName>
    <alternativeName>
        <fullName evidence="6">Ap4A hydrolase</fullName>
    </alternativeName>
    <alternativeName>
        <fullName evidence="5">Diadenosine 5',5'''-P1,P4-tetraphosphate pyrophosphohydrolase</fullName>
    </alternativeName>
    <alternativeName>
        <fullName evidence="7">Diadenosine tetraphosphatase</fullName>
    </alternativeName>
</protein>
<evidence type="ECO:0000313" key="11">
    <source>
        <dbReference type="Proteomes" id="UP000315283"/>
    </source>
</evidence>
<keyword evidence="4 10" id="KW-0378">Hydrolase</keyword>
<organism evidence="10 11">
    <name type="scientific">SAR86 cluster bacterium</name>
    <dbReference type="NCBI Taxonomy" id="2030880"/>
    <lineage>
        <taxon>Bacteria</taxon>
        <taxon>Pseudomonadati</taxon>
        <taxon>Pseudomonadota</taxon>
        <taxon>Gammaproteobacteria</taxon>
        <taxon>SAR86 cluster</taxon>
    </lineage>
</organism>
<dbReference type="InterPro" id="IPR050126">
    <property type="entry name" value="Ap4A_hydrolase"/>
</dbReference>
<dbReference type="Proteomes" id="UP000315283">
    <property type="component" value="Unassembled WGS sequence"/>
</dbReference>
<dbReference type="GO" id="GO:0008803">
    <property type="term" value="F:bis(5'-nucleosyl)-tetraphosphatase (symmetrical) activity"/>
    <property type="evidence" value="ECO:0007669"/>
    <property type="project" value="UniProtKB-EC"/>
</dbReference>
<evidence type="ECO:0000256" key="5">
    <source>
        <dbReference type="ARBA" id="ARBA00031248"/>
    </source>
</evidence>
<dbReference type="EMBL" id="SHBJ01000014">
    <property type="protein sequence ID" value="RZO28397.1"/>
    <property type="molecule type" value="Genomic_DNA"/>
</dbReference>
<dbReference type="EC" id="3.6.1.41" evidence="3"/>
<comment type="catalytic activity">
    <reaction evidence="8">
        <text>P(1),P(4)-bis(5'-adenosyl) tetraphosphate + H2O = 2 ADP + 2 H(+)</text>
        <dbReference type="Rhea" id="RHEA:24252"/>
        <dbReference type="ChEBI" id="CHEBI:15377"/>
        <dbReference type="ChEBI" id="CHEBI:15378"/>
        <dbReference type="ChEBI" id="CHEBI:58141"/>
        <dbReference type="ChEBI" id="CHEBI:456216"/>
        <dbReference type="EC" id="3.6.1.41"/>
    </reaction>
</comment>
<evidence type="ECO:0000256" key="8">
    <source>
        <dbReference type="ARBA" id="ARBA00049417"/>
    </source>
</evidence>
<dbReference type="Pfam" id="PF00149">
    <property type="entry name" value="Metallophos"/>
    <property type="match status" value="1"/>
</dbReference>
<dbReference type="Gene3D" id="3.60.21.10">
    <property type="match status" value="1"/>
</dbReference>
<evidence type="ECO:0000256" key="2">
    <source>
        <dbReference type="ARBA" id="ARBA00005419"/>
    </source>
</evidence>
<evidence type="ECO:0000313" key="10">
    <source>
        <dbReference type="EMBL" id="RZO28397.1"/>
    </source>
</evidence>
<evidence type="ECO:0000256" key="1">
    <source>
        <dbReference type="ARBA" id="ARBA00003413"/>
    </source>
</evidence>
<evidence type="ECO:0000259" key="9">
    <source>
        <dbReference type="Pfam" id="PF00149"/>
    </source>
</evidence>
<dbReference type="InterPro" id="IPR004843">
    <property type="entry name" value="Calcineurin-like_PHP"/>
</dbReference>
<dbReference type="InterPro" id="IPR029052">
    <property type="entry name" value="Metallo-depent_PP-like"/>
</dbReference>
<gene>
    <name evidence="10" type="ORF">EVA97_02810</name>
</gene>
<dbReference type="NCBIfam" id="TIGR00668">
    <property type="entry name" value="apaH"/>
    <property type="match status" value="1"/>
</dbReference>
<dbReference type="SUPFAM" id="SSF56300">
    <property type="entry name" value="Metallo-dependent phosphatases"/>
    <property type="match status" value="1"/>
</dbReference>
<reference evidence="10 11" key="1">
    <citation type="submission" date="2019-02" db="EMBL/GenBank/DDBJ databases">
        <title>Prokaryotic population dynamics and viral predation in marine succession experiment using metagenomics: the confinement effect.</title>
        <authorList>
            <person name="Haro-Moreno J.M."/>
            <person name="Rodriguez-Valera F."/>
            <person name="Lopez-Perez M."/>
        </authorList>
    </citation>
    <scope>NUCLEOTIDE SEQUENCE [LARGE SCALE GENOMIC DNA]</scope>
    <source>
        <strain evidence="10">MED-G164</strain>
    </source>
</reference>
<feature type="domain" description="Calcineurin-like phosphoesterase" evidence="9">
    <location>
        <begin position="4"/>
        <end position="158"/>
    </location>
</feature>
<dbReference type="GO" id="GO:0016791">
    <property type="term" value="F:phosphatase activity"/>
    <property type="evidence" value="ECO:0007669"/>
    <property type="project" value="TreeGrafter"/>
</dbReference>
<dbReference type="GO" id="GO:0110154">
    <property type="term" value="P:RNA decapping"/>
    <property type="evidence" value="ECO:0007669"/>
    <property type="project" value="TreeGrafter"/>
</dbReference>
<dbReference type="PANTHER" id="PTHR42850">
    <property type="entry name" value="METALLOPHOSPHOESTERASE"/>
    <property type="match status" value="1"/>
</dbReference>
<comment type="similarity">
    <text evidence="2">Belongs to the Ap4A hydrolase family.</text>
</comment>